<evidence type="ECO:0000313" key="3">
    <source>
        <dbReference type="Proteomes" id="UP000198862"/>
    </source>
</evidence>
<proteinExistence type="predicted"/>
<evidence type="ECO:0000256" key="1">
    <source>
        <dbReference type="SAM" id="SignalP"/>
    </source>
</evidence>
<evidence type="ECO:0000313" key="2">
    <source>
        <dbReference type="EMBL" id="SFC12097.1"/>
    </source>
</evidence>
<keyword evidence="1" id="KW-0732">Signal</keyword>
<protein>
    <submittedName>
        <fullName evidence="2">Uncharacterized protein</fullName>
    </submittedName>
</protein>
<feature type="chain" id="PRO_5011577593" evidence="1">
    <location>
        <begin position="28"/>
        <end position="193"/>
    </location>
</feature>
<dbReference type="RefSeq" id="WP_091980667.1">
    <property type="nucleotide sequence ID" value="NZ_FOLO01000005.1"/>
</dbReference>
<gene>
    <name evidence="2" type="ORF">SAMN02745724_00936</name>
</gene>
<dbReference type="Proteomes" id="UP000198862">
    <property type="component" value="Unassembled WGS sequence"/>
</dbReference>
<sequence>MNNSSYLSRISATFALVPLLLLNCVNAEEKADEVARTIAKAANYIYFRSFEQDPVVDSFTKNELETLSKHLGPLNSLIRGAIGVQHSIGGAMLMAHFSLKDNFDYLRSTMLAPGRFYGWEGSYTNDEDTFYSDEQYVYHSKYLKAIEKLMNAPLHEVIILNNRERKYILDISANPNHESYHWSIWIGRKLRIF</sequence>
<reference evidence="2 3" key="1">
    <citation type="submission" date="2016-10" db="EMBL/GenBank/DDBJ databases">
        <authorList>
            <person name="de Groot N.N."/>
        </authorList>
    </citation>
    <scope>NUCLEOTIDE SEQUENCE [LARGE SCALE GENOMIC DNA]</scope>
    <source>
        <strain evidence="2 3">DSM 6059</strain>
    </source>
</reference>
<name>A0A1I1GK02_9GAMM</name>
<accession>A0A1I1GK02</accession>
<organism evidence="2 3">
    <name type="scientific">Pseudoalteromonas denitrificans DSM 6059</name>
    <dbReference type="NCBI Taxonomy" id="1123010"/>
    <lineage>
        <taxon>Bacteria</taxon>
        <taxon>Pseudomonadati</taxon>
        <taxon>Pseudomonadota</taxon>
        <taxon>Gammaproteobacteria</taxon>
        <taxon>Alteromonadales</taxon>
        <taxon>Pseudoalteromonadaceae</taxon>
        <taxon>Pseudoalteromonas</taxon>
    </lineage>
</organism>
<dbReference type="EMBL" id="FOLO01000005">
    <property type="protein sequence ID" value="SFC12097.1"/>
    <property type="molecule type" value="Genomic_DNA"/>
</dbReference>
<keyword evidence="3" id="KW-1185">Reference proteome</keyword>
<dbReference type="AlphaFoldDB" id="A0A1I1GK02"/>
<feature type="signal peptide" evidence="1">
    <location>
        <begin position="1"/>
        <end position="27"/>
    </location>
</feature>